<proteinExistence type="predicted"/>
<dbReference type="InterPro" id="IPR059112">
    <property type="entry name" value="CysZ/EI24"/>
</dbReference>
<dbReference type="Pfam" id="PF07264">
    <property type="entry name" value="EI24"/>
    <property type="match status" value="1"/>
</dbReference>
<evidence type="ECO:0000256" key="3">
    <source>
        <dbReference type="ARBA" id="ARBA00022989"/>
    </source>
</evidence>
<dbReference type="PANTHER" id="PTHR34292">
    <property type="entry name" value="OUTER SPORE WALL PROTEIN LDS1"/>
    <property type="match status" value="1"/>
</dbReference>
<dbReference type="PANTHER" id="PTHR34292:SF1">
    <property type="entry name" value="OUTER SPORE WALL PROTEIN RRT8"/>
    <property type="match status" value="1"/>
</dbReference>
<dbReference type="GeneID" id="54295290"/>
<dbReference type="GO" id="GO:0005619">
    <property type="term" value="C:ascospore wall"/>
    <property type="evidence" value="ECO:0007669"/>
    <property type="project" value="TreeGrafter"/>
</dbReference>
<dbReference type="InterPro" id="IPR052786">
    <property type="entry name" value="Spore_wall_assembly"/>
</dbReference>
<gene>
    <name evidence="6" type="ORF">K452DRAFT_240689</name>
</gene>
<accession>A0A6A6BVF6</accession>
<dbReference type="AlphaFoldDB" id="A0A6A6BVF6"/>
<dbReference type="OrthoDB" id="2107885at2759"/>
<dbReference type="EMBL" id="ML995474">
    <property type="protein sequence ID" value="KAF2147313.1"/>
    <property type="molecule type" value="Genomic_DNA"/>
</dbReference>
<feature type="transmembrane region" description="Helical" evidence="5">
    <location>
        <begin position="226"/>
        <end position="251"/>
    </location>
</feature>
<dbReference type="Proteomes" id="UP000799438">
    <property type="component" value="Unassembled WGS sequence"/>
</dbReference>
<dbReference type="RefSeq" id="XP_033403021.1">
    <property type="nucleotide sequence ID" value="XM_033537794.1"/>
</dbReference>
<feature type="transmembrane region" description="Helical" evidence="5">
    <location>
        <begin position="162"/>
        <end position="185"/>
    </location>
</feature>
<evidence type="ECO:0000256" key="1">
    <source>
        <dbReference type="ARBA" id="ARBA00004141"/>
    </source>
</evidence>
<dbReference type="GO" id="GO:0005628">
    <property type="term" value="C:prospore membrane"/>
    <property type="evidence" value="ECO:0007669"/>
    <property type="project" value="TreeGrafter"/>
</dbReference>
<evidence type="ECO:0000313" key="6">
    <source>
        <dbReference type="EMBL" id="KAF2147313.1"/>
    </source>
</evidence>
<keyword evidence="4 5" id="KW-0472">Membrane</keyword>
<name>A0A6A6BVF6_9PEZI</name>
<dbReference type="GO" id="GO:0005811">
    <property type="term" value="C:lipid droplet"/>
    <property type="evidence" value="ECO:0007669"/>
    <property type="project" value="TreeGrafter"/>
</dbReference>
<keyword evidence="3 5" id="KW-1133">Transmembrane helix</keyword>
<evidence type="ECO:0000256" key="4">
    <source>
        <dbReference type="ARBA" id="ARBA00023136"/>
    </source>
</evidence>
<keyword evidence="2 5" id="KW-0812">Transmembrane</keyword>
<feature type="transmembrane region" description="Helical" evidence="5">
    <location>
        <begin position="20"/>
        <end position="40"/>
    </location>
</feature>
<reference evidence="6" key="1">
    <citation type="journal article" date="2020" name="Stud. Mycol.">
        <title>101 Dothideomycetes genomes: a test case for predicting lifestyles and emergence of pathogens.</title>
        <authorList>
            <person name="Haridas S."/>
            <person name="Albert R."/>
            <person name="Binder M."/>
            <person name="Bloem J."/>
            <person name="Labutti K."/>
            <person name="Salamov A."/>
            <person name="Andreopoulos B."/>
            <person name="Baker S."/>
            <person name="Barry K."/>
            <person name="Bills G."/>
            <person name="Bluhm B."/>
            <person name="Cannon C."/>
            <person name="Castanera R."/>
            <person name="Culley D."/>
            <person name="Daum C."/>
            <person name="Ezra D."/>
            <person name="Gonzalez J."/>
            <person name="Henrissat B."/>
            <person name="Kuo A."/>
            <person name="Liang C."/>
            <person name="Lipzen A."/>
            <person name="Lutzoni F."/>
            <person name="Magnuson J."/>
            <person name="Mondo S."/>
            <person name="Nolan M."/>
            <person name="Ohm R."/>
            <person name="Pangilinan J."/>
            <person name="Park H.-J."/>
            <person name="Ramirez L."/>
            <person name="Alfaro M."/>
            <person name="Sun H."/>
            <person name="Tritt A."/>
            <person name="Yoshinaga Y."/>
            <person name="Zwiers L.-H."/>
            <person name="Turgeon B."/>
            <person name="Goodwin S."/>
            <person name="Spatafora J."/>
            <person name="Crous P."/>
            <person name="Grigoriev I."/>
        </authorList>
    </citation>
    <scope>NUCLEOTIDE SEQUENCE</scope>
    <source>
        <strain evidence="6">CBS 121167</strain>
    </source>
</reference>
<sequence length="281" mass="32339">MTPASQALLHPVHMVSAAGWLYPFKGIWYFSTHSYLWPLLKGRILPCFLLSIFVLANLFIWTYLPQVAFLYFFQDKTSAWVNGTFLVLSESAAIVATLFECFFVDETQVDIFDAVLVDRGYEALVRAQRPVGPPGESPLQRLGKQEKHAVFAPFSLRQIVEFIVLLPLNFIPWFGVPLFIFLTGYRAGRLTHWRYYKFLGLEHRSQRKAFIRQYGWKYTWFGTASLFLQLIPVLNMFFLLSSTVGSALLAADFEKQREPPMENDEDDAPPPYTEYATYGSV</sequence>
<feature type="transmembrane region" description="Helical" evidence="5">
    <location>
        <begin position="47"/>
        <end position="73"/>
    </location>
</feature>
<keyword evidence="7" id="KW-1185">Reference proteome</keyword>
<evidence type="ECO:0000313" key="7">
    <source>
        <dbReference type="Proteomes" id="UP000799438"/>
    </source>
</evidence>
<evidence type="ECO:0000256" key="2">
    <source>
        <dbReference type="ARBA" id="ARBA00022692"/>
    </source>
</evidence>
<organism evidence="6 7">
    <name type="scientific">Aplosporella prunicola CBS 121167</name>
    <dbReference type="NCBI Taxonomy" id="1176127"/>
    <lineage>
        <taxon>Eukaryota</taxon>
        <taxon>Fungi</taxon>
        <taxon>Dikarya</taxon>
        <taxon>Ascomycota</taxon>
        <taxon>Pezizomycotina</taxon>
        <taxon>Dothideomycetes</taxon>
        <taxon>Dothideomycetes incertae sedis</taxon>
        <taxon>Botryosphaeriales</taxon>
        <taxon>Aplosporellaceae</taxon>
        <taxon>Aplosporella</taxon>
    </lineage>
</organism>
<evidence type="ECO:0000256" key="5">
    <source>
        <dbReference type="SAM" id="Phobius"/>
    </source>
</evidence>
<comment type="subcellular location">
    <subcellularLocation>
        <location evidence="1">Membrane</location>
        <topology evidence="1">Multi-pass membrane protein</topology>
    </subcellularLocation>
</comment>
<protein>
    <submittedName>
        <fullName evidence="6">Uncharacterized protein</fullName>
    </submittedName>
</protein>